<sequence>MTRFNTFLLVLVLAVCGLLVWQVTRIRRDLQQTVDSQQQLFEDILKSNDLLEPAAGTSSQKSTADENSAELTYVRLKLESAAGKALPGYNIELASVASVSQKVQSSDQTDDRGVAFERRLPYGEYWLRFKEDSGWRCTEKILLEFGKPFEQTIIAPDPQDRGQIEFVSELRSEPLRELHWGEIQERAGGNSYAVPYTPEPEDELEEFASLPVLGDGGVQTVGCSLSLSLKQDLKQPNGETYHWRWSLPGRGVLVTDNGLAYQIEESSSSTVDQDDVARLESLEDDQDLRFIVMELSEGESPLQVPAAAGELTIELSSIVARTDAEWTDLLAEHCDEPGPYWLQGNVQQQSVWLDRFLNLPEWTIGEKFGRIAVRNVTIESGHTVQISLKSPQPQ</sequence>
<protein>
    <submittedName>
        <fullName evidence="1">Uncharacterized protein</fullName>
    </submittedName>
</protein>
<evidence type="ECO:0000313" key="1">
    <source>
        <dbReference type="EMBL" id="ADY60027.1"/>
    </source>
</evidence>
<dbReference type="OrthoDB" id="284825at2"/>
<keyword evidence="2" id="KW-1185">Reference proteome</keyword>
<dbReference type="HOGENOM" id="CLU_699968_0_0_0"/>
<evidence type="ECO:0000313" key="2">
    <source>
        <dbReference type="Proteomes" id="UP000006860"/>
    </source>
</evidence>
<dbReference type="RefSeq" id="WP_013628751.1">
    <property type="nucleotide sequence ID" value="NC_015174.1"/>
</dbReference>
<accession>F0SNV1</accession>
<reference evidence="2" key="1">
    <citation type="submission" date="2011-02" db="EMBL/GenBank/DDBJ databases">
        <title>The complete genome of Planctomyces brasiliensis DSM 5305.</title>
        <authorList>
            <person name="Lucas S."/>
            <person name="Copeland A."/>
            <person name="Lapidus A."/>
            <person name="Bruce D."/>
            <person name="Goodwin L."/>
            <person name="Pitluck S."/>
            <person name="Kyrpides N."/>
            <person name="Mavromatis K."/>
            <person name="Pagani I."/>
            <person name="Ivanova N."/>
            <person name="Ovchinnikova G."/>
            <person name="Lu M."/>
            <person name="Detter J.C."/>
            <person name="Han C."/>
            <person name="Land M."/>
            <person name="Hauser L."/>
            <person name="Markowitz V."/>
            <person name="Cheng J.-F."/>
            <person name="Hugenholtz P."/>
            <person name="Woyke T."/>
            <person name="Wu D."/>
            <person name="Tindall B."/>
            <person name="Pomrenke H.G."/>
            <person name="Brambilla E."/>
            <person name="Klenk H.-P."/>
            <person name="Eisen J.A."/>
        </authorList>
    </citation>
    <scope>NUCLEOTIDE SEQUENCE [LARGE SCALE GENOMIC DNA]</scope>
    <source>
        <strain evidence="2">ATCC 49424 / DSM 5305 / JCM 21570 / NBRC 103401 / IFAM 1448</strain>
    </source>
</reference>
<dbReference type="Proteomes" id="UP000006860">
    <property type="component" value="Chromosome"/>
</dbReference>
<dbReference type="KEGG" id="pbs:Plabr_2426"/>
<dbReference type="AlphaFoldDB" id="F0SNV1"/>
<name>F0SNV1_RUBBR</name>
<organism evidence="1 2">
    <name type="scientific">Rubinisphaera brasiliensis (strain ATCC 49424 / DSM 5305 / JCM 21570 / IAM 15109 / NBRC 103401 / IFAM 1448)</name>
    <name type="common">Planctomyces brasiliensis</name>
    <dbReference type="NCBI Taxonomy" id="756272"/>
    <lineage>
        <taxon>Bacteria</taxon>
        <taxon>Pseudomonadati</taxon>
        <taxon>Planctomycetota</taxon>
        <taxon>Planctomycetia</taxon>
        <taxon>Planctomycetales</taxon>
        <taxon>Planctomycetaceae</taxon>
        <taxon>Rubinisphaera</taxon>
    </lineage>
</organism>
<dbReference type="EMBL" id="CP002546">
    <property type="protein sequence ID" value="ADY60027.1"/>
    <property type="molecule type" value="Genomic_DNA"/>
</dbReference>
<proteinExistence type="predicted"/>
<gene>
    <name evidence="1" type="ordered locus">Plabr_2426</name>
</gene>